<keyword evidence="3" id="KW-1185">Reference proteome</keyword>
<dbReference type="OrthoDB" id="5847319at2759"/>
<dbReference type="GO" id="GO:0000045">
    <property type="term" value="P:autophagosome assembly"/>
    <property type="evidence" value="ECO:0007669"/>
    <property type="project" value="TreeGrafter"/>
</dbReference>
<dbReference type="GO" id="GO:0016240">
    <property type="term" value="P:autophagosome membrane docking"/>
    <property type="evidence" value="ECO:0007669"/>
    <property type="project" value="TreeGrafter"/>
</dbReference>
<dbReference type="PANTHER" id="PTHR13664">
    <property type="entry name" value="BECLIN 1-ASSOCIATED AUTOPHAGY-RELATED KEY REGULATOR"/>
    <property type="match status" value="1"/>
</dbReference>
<accession>A0A2A2KPL1</accession>
<dbReference type="GO" id="GO:0097632">
    <property type="term" value="C:extrinsic component of phagophore assembly site membrane"/>
    <property type="evidence" value="ECO:0007669"/>
    <property type="project" value="TreeGrafter"/>
</dbReference>
<protein>
    <submittedName>
        <fullName evidence="2">Uncharacterized protein</fullName>
    </submittedName>
</protein>
<dbReference type="Proteomes" id="UP000218231">
    <property type="component" value="Unassembled WGS sequence"/>
</dbReference>
<dbReference type="GO" id="GO:0043495">
    <property type="term" value="F:protein-membrane adaptor activity"/>
    <property type="evidence" value="ECO:0007669"/>
    <property type="project" value="TreeGrafter"/>
</dbReference>
<dbReference type="GO" id="GO:0097629">
    <property type="term" value="C:extrinsic component of omegasome membrane"/>
    <property type="evidence" value="ECO:0007669"/>
    <property type="project" value="TreeGrafter"/>
</dbReference>
<sequence length="502" mass="57872">MEHFRIEKILPSPSSFIAPNNNQKSIDATINEIVNTNAGSELLLKYQTTLQEMRQASEESARLANLCSTRMGRSQQMCKERADAVLEIDNFLRDTSEFDKTIRDINKQVDKLVRFCQQTEQALTHLEALDKIVQTEDEVELIRQQIFMAASSDARVCCCCGVRPKASNCKKCTAEKLGLYARKENIRLKVAEKQRLATQLAELFFHYQVQKAEPFVDLKSRKLELENLIANCRQRIDSKKRELKDINRGYQQSYKYASELREYIKKHQKYLSALRLEHANKLARLQQYQAKLVTVRQSLIKPICAIFPFREFNISIENNRAANNGRMPWMVVDDPVDPGIRYQMGAAYISDSACLQLGAALESSALCLDPEFRPAFAAFLFAIQLTQLIAMVFDFRFVQEFSFRHSSLREKWTRSIFENEWWNLCDTVILLCLAIGLPPSRLVSEKPHSNLIELGRFVLDSKAAKLQTILNATTLERYRELRSIKPHHEEPEDEGYVIINDA</sequence>
<dbReference type="PANTHER" id="PTHR13664:SF0">
    <property type="entry name" value="BECLIN 1-ASSOCIATED AUTOPHAGY-RELATED KEY REGULATOR"/>
    <property type="match status" value="1"/>
</dbReference>
<dbReference type="GO" id="GO:0035032">
    <property type="term" value="C:phosphatidylinositol 3-kinase complex, class III"/>
    <property type="evidence" value="ECO:0007669"/>
    <property type="project" value="TreeGrafter"/>
</dbReference>
<gene>
    <name evidence="2" type="ORF">WR25_01222</name>
</gene>
<dbReference type="GO" id="GO:0035014">
    <property type="term" value="F:phosphatidylinositol 3-kinase regulator activity"/>
    <property type="evidence" value="ECO:0007669"/>
    <property type="project" value="TreeGrafter"/>
</dbReference>
<keyword evidence="1" id="KW-0175">Coiled coil</keyword>
<reference evidence="2 3" key="1">
    <citation type="journal article" date="2017" name="Curr. Biol.">
        <title>Genome architecture and evolution of a unichromosomal asexual nematode.</title>
        <authorList>
            <person name="Fradin H."/>
            <person name="Zegar C."/>
            <person name="Gutwein M."/>
            <person name="Lucas J."/>
            <person name="Kovtun M."/>
            <person name="Corcoran D."/>
            <person name="Baugh L.R."/>
            <person name="Kiontke K."/>
            <person name="Gunsalus K."/>
            <person name="Fitch D.H."/>
            <person name="Piano F."/>
        </authorList>
    </citation>
    <scope>NUCLEOTIDE SEQUENCE [LARGE SCALE GENOMIC DNA]</scope>
    <source>
        <strain evidence="2">PF1309</strain>
    </source>
</reference>
<dbReference type="AlphaFoldDB" id="A0A2A2KPL1"/>
<evidence type="ECO:0000313" key="2">
    <source>
        <dbReference type="EMBL" id="PAV75911.1"/>
    </source>
</evidence>
<dbReference type="GO" id="GO:0000423">
    <property type="term" value="P:mitophagy"/>
    <property type="evidence" value="ECO:0007669"/>
    <property type="project" value="TreeGrafter"/>
</dbReference>
<comment type="caution">
    <text evidence="2">The sequence shown here is derived from an EMBL/GenBank/DDBJ whole genome shotgun (WGS) entry which is preliminary data.</text>
</comment>
<dbReference type="EMBL" id="LIAE01008012">
    <property type="protein sequence ID" value="PAV75911.1"/>
    <property type="molecule type" value="Genomic_DNA"/>
</dbReference>
<feature type="coiled-coil region" evidence="1">
    <location>
        <begin position="222"/>
        <end position="291"/>
    </location>
</feature>
<organism evidence="2 3">
    <name type="scientific">Diploscapter pachys</name>
    <dbReference type="NCBI Taxonomy" id="2018661"/>
    <lineage>
        <taxon>Eukaryota</taxon>
        <taxon>Metazoa</taxon>
        <taxon>Ecdysozoa</taxon>
        <taxon>Nematoda</taxon>
        <taxon>Chromadorea</taxon>
        <taxon>Rhabditida</taxon>
        <taxon>Rhabditina</taxon>
        <taxon>Rhabditomorpha</taxon>
        <taxon>Rhabditoidea</taxon>
        <taxon>Rhabditidae</taxon>
        <taxon>Diploscapter</taxon>
    </lineage>
</organism>
<name>A0A2A2KPL1_9BILA</name>
<dbReference type="STRING" id="2018661.A0A2A2KPL1"/>
<proteinExistence type="predicted"/>
<evidence type="ECO:0000256" key="1">
    <source>
        <dbReference type="SAM" id="Coils"/>
    </source>
</evidence>
<dbReference type="GO" id="GO:0005776">
    <property type="term" value="C:autophagosome"/>
    <property type="evidence" value="ECO:0007669"/>
    <property type="project" value="TreeGrafter"/>
</dbReference>
<dbReference type="GO" id="GO:0009267">
    <property type="term" value="P:cellular response to starvation"/>
    <property type="evidence" value="ECO:0007669"/>
    <property type="project" value="TreeGrafter"/>
</dbReference>
<evidence type="ECO:0000313" key="3">
    <source>
        <dbReference type="Proteomes" id="UP000218231"/>
    </source>
</evidence>